<evidence type="ECO:0000256" key="1">
    <source>
        <dbReference type="SAM" id="SignalP"/>
    </source>
</evidence>
<feature type="chain" id="PRO_5045688706" evidence="1">
    <location>
        <begin position="17"/>
        <end position="118"/>
    </location>
</feature>
<dbReference type="Proteomes" id="UP001476798">
    <property type="component" value="Unassembled WGS sequence"/>
</dbReference>
<sequence>MGLLYVQLILSHLTASYLDQDLGFDSSLDFPFHNSQPVLVGFAGILEGHCHVARSSSASPLIFLTDGLSHIFFMHPVMYSSIYDELAMSCYSKTSRNYDTSPAVPHSRGSFPGMLSLV</sequence>
<accession>A0ABV0PXM8</accession>
<name>A0ABV0PXM8_9TELE</name>
<keyword evidence="3" id="KW-1185">Reference proteome</keyword>
<gene>
    <name evidence="2" type="ORF">GOODEAATRI_011409</name>
</gene>
<protein>
    <submittedName>
        <fullName evidence="2">Uncharacterized protein</fullName>
    </submittedName>
</protein>
<evidence type="ECO:0000313" key="2">
    <source>
        <dbReference type="EMBL" id="MEQ2188083.1"/>
    </source>
</evidence>
<comment type="caution">
    <text evidence="2">The sequence shown here is derived from an EMBL/GenBank/DDBJ whole genome shotgun (WGS) entry which is preliminary data.</text>
</comment>
<proteinExistence type="predicted"/>
<reference evidence="2 3" key="1">
    <citation type="submission" date="2021-06" db="EMBL/GenBank/DDBJ databases">
        <authorList>
            <person name="Palmer J.M."/>
        </authorList>
    </citation>
    <scope>NUCLEOTIDE SEQUENCE [LARGE SCALE GENOMIC DNA]</scope>
    <source>
        <strain evidence="2 3">GA_2019</strain>
        <tissue evidence="2">Muscle</tissue>
    </source>
</reference>
<dbReference type="EMBL" id="JAHRIO010090659">
    <property type="protein sequence ID" value="MEQ2188083.1"/>
    <property type="molecule type" value="Genomic_DNA"/>
</dbReference>
<keyword evidence="1" id="KW-0732">Signal</keyword>
<feature type="signal peptide" evidence="1">
    <location>
        <begin position="1"/>
        <end position="16"/>
    </location>
</feature>
<evidence type="ECO:0000313" key="3">
    <source>
        <dbReference type="Proteomes" id="UP001476798"/>
    </source>
</evidence>
<organism evidence="2 3">
    <name type="scientific">Goodea atripinnis</name>
    <dbReference type="NCBI Taxonomy" id="208336"/>
    <lineage>
        <taxon>Eukaryota</taxon>
        <taxon>Metazoa</taxon>
        <taxon>Chordata</taxon>
        <taxon>Craniata</taxon>
        <taxon>Vertebrata</taxon>
        <taxon>Euteleostomi</taxon>
        <taxon>Actinopterygii</taxon>
        <taxon>Neopterygii</taxon>
        <taxon>Teleostei</taxon>
        <taxon>Neoteleostei</taxon>
        <taxon>Acanthomorphata</taxon>
        <taxon>Ovalentaria</taxon>
        <taxon>Atherinomorphae</taxon>
        <taxon>Cyprinodontiformes</taxon>
        <taxon>Goodeidae</taxon>
        <taxon>Goodea</taxon>
    </lineage>
</organism>